<gene>
    <name evidence="1" type="ORF">CYJ10_23425</name>
</gene>
<dbReference type="Gene3D" id="3.90.420.10">
    <property type="entry name" value="Oxidoreductase, molybdopterin-binding domain"/>
    <property type="match status" value="1"/>
</dbReference>
<name>A0A2N5C792_9BURK</name>
<evidence type="ECO:0000313" key="2">
    <source>
        <dbReference type="Proteomes" id="UP000234341"/>
    </source>
</evidence>
<organism evidence="1 2">
    <name type="scientific">Cupriavidus pauculus</name>
    <dbReference type="NCBI Taxonomy" id="82633"/>
    <lineage>
        <taxon>Bacteria</taxon>
        <taxon>Pseudomonadati</taxon>
        <taxon>Pseudomonadota</taxon>
        <taxon>Betaproteobacteria</taxon>
        <taxon>Burkholderiales</taxon>
        <taxon>Burkholderiaceae</taxon>
        <taxon>Cupriavidus</taxon>
    </lineage>
</organism>
<comment type="caution">
    <text evidence="1">The sequence shown here is derived from an EMBL/GenBank/DDBJ whole genome shotgun (WGS) entry which is preliminary data.</text>
</comment>
<dbReference type="OrthoDB" id="5366082at2"/>
<dbReference type="Proteomes" id="UP000234341">
    <property type="component" value="Unassembled WGS sequence"/>
</dbReference>
<accession>A0A2N5C792</accession>
<proteinExistence type="predicted"/>
<dbReference type="SUPFAM" id="SSF56524">
    <property type="entry name" value="Oxidoreductase molybdopterin-binding domain"/>
    <property type="match status" value="1"/>
</dbReference>
<reference evidence="1 2" key="1">
    <citation type="submission" date="2017-12" db="EMBL/GenBank/DDBJ databases">
        <title>Genome sequence of the active heterotrophic nitrifier-denitrifier, Cupriavidus pauculus UM1.</title>
        <authorList>
            <person name="Putonti C."/>
            <person name="Castignetti D."/>
        </authorList>
    </citation>
    <scope>NUCLEOTIDE SEQUENCE [LARGE SCALE GENOMIC DNA]</scope>
    <source>
        <strain evidence="1 2">UM1</strain>
    </source>
</reference>
<evidence type="ECO:0000313" key="1">
    <source>
        <dbReference type="EMBL" id="PLP98084.1"/>
    </source>
</evidence>
<dbReference type="AlphaFoldDB" id="A0A2N5C792"/>
<dbReference type="RefSeq" id="WP_101683847.1">
    <property type="nucleotide sequence ID" value="NZ_PJRP01000013.1"/>
</dbReference>
<evidence type="ECO:0008006" key="3">
    <source>
        <dbReference type="Google" id="ProtNLM"/>
    </source>
</evidence>
<protein>
    <recommendedName>
        <fullName evidence="3">Molybdopterin-dependent oxidoreductase</fullName>
    </recommendedName>
</protein>
<dbReference type="InterPro" id="IPR036374">
    <property type="entry name" value="OxRdtase_Mopterin-bd_sf"/>
</dbReference>
<sequence length="174" mass="18764">MQAAPAALDAVSADDPYFTKHTHYSDAIDILGDLPGARRFDRDALLVMSHTSVGPATIQCFTGRHIRDVHQQRGVLLTDLLDVAGMKSLPRAQCKQLVIAVHAADGYVCLFTWHELYNSPVGRGAMLVVEQDGEVLPAAGGGVQLTSLEDLRLGPRSAVAVKAIEVRRWAAAPR</sequence>
<dbReference type="EMBL" id="PJRP01000013">
    <property type="protein sequence ID" value="PLP98084.1"/>
    <property type="molecule type" value="Genomic_DNA"/>
</dbReference>